<dbReference type="RefSeq" id="WP_065285966.1">
    <property type="nucleotide sequence ID" value="NZ_MAQD01000007.1"/>
</dbReference>
<dbReference type="NCBIfam" id="TIGR01712">
    <property type="entry name" value="phage_N6A_met"/>
    <property type="match status" value="1"/>
</dbReference>
<dbReference type="GO" id="GO:0003677">
    <property type="term" value="F:DNA binding"/>
    <property type="evidence" value="ECO:0007669"/>
    <property type="project" value="InterPro"/>
</dbReference>
<sequence>MIKSNTPKNIKDLWATPLWSFLYAEYYWQIRFDLDTCALPHNTKVKNFISPEQDTLKTDWNGKYCWMNPPYSNPLPFVLRAIQQSVLHNKTVVMLLNVDTSTKWFDMCIRNAKEIVYITNGRIPFINSETGKETDQNNKPQMLVLFEPKAPYGSLKSSYVSLHTMKEQGLNTK</sequence>
<comment type="caution">
    <text evidence="1">The sequence shown here is derived from an EMBL/GenBank/DDBJ whole genome shotgun (WGS) entry which is preliminary data.</text>
</comment>
<dbReference type="GO" id="GO:0009007">
    <property type="term" value="F:site-specific DNA-methyltransferase (adenine-specific) activity"/>
    <property type="evidence" value="ECO:0007669"/>
    <property type="project" value="InterPro"/>
</dbReference>
<evidence type="ECO:0000313" key="1">
    <source>
        <dbReference type="EMBL" id="OBY51114.1"/>
    </source>
</evidence>
<protein>
    <submittedName>
        <fullName evidence="1">Phage N-6-adenine-methyltransferase</fullName>
    </submittedName>
</protein>
<evidence type="ECO:0000313" key="2">
    <source>
        <dbReference type="Proteomes" id="UP000092740"/>
    </source>
</evidence>
<gene>
    <name evidence="1" type="ORF">BBB48_06845</name>
</gene>
<accession>A0AB36E7T4</accession>
<dbReference type="GO" id="GO:0009307">
    <property type="term" value="P:DNA restriction-modification system"/>
    <property type="evidence" value="ECO:0007669"/>
    <property type="project" value="InterPro"/>
</dbReference>
<dbReference type="InterPro" id="IPR008593">
    <property type="entry name" value="Dam_MeTrfase"/>
</dbReference>
<organism evidence="1 2">
    <name type="scientific">Haemophilus parainfluenzae</name>
    <dbReference type="NCBI Taxonomy" id="729"/>
    <lineage>
        <taxon>Bacteria</taxon>
        <taxon>Pseudomonadati</taxon>
        <taxon>Pseudomonadota</taxon>
        <taxon>Gammaproteobacteria</taxon>
        <taxon>Pasteurellales</taxon>
        <taxon>Pasteurellaceae</taxon>
        <taxon>Haemophilus</taxon>
    </lineage>
</organism>
<dbReference type="Pfam" id="PF05869">
    <property type="entry name" value="Dam"/>
    <property type="match status" value="1"/>
</dbReference>
<dbReference type="Proteomes" id="UP000092740">
    <property type="component" value="Unassembled WGS sequence"/>
</dbReference>
<dbReference type="AlphaFoldDB" id="A0AB36E7T4"/>
<name>A0AB36E7T4_HAEPA</name>
<proteinExistence type="predicted"/>
<reference evidence="1 2" key="1">
    <citation type="submission" date="2016-06" db="EMBL/GenBank/DDBJ databases">
        <title>Simultaneous identification of Haemophilus influenzae and Haemophilus haemolyticus using TaqMan real-time PCR.</title>
        <authorList>
            <person name="Price E.P."/>
            <person name="Sarovich D.S."/>
            <person name="Harris T."/>
            <person name="Spargo J.C."/>
            <person name="Nosworthy E."/>
            <person name="Beissbarth J."/>
            <person name="Smith-Vaughan H.C."/>
        </authorList>
    </citation>
    <scope>NUCLEOTIDE SEQUENCE [LARGE SCALE GENOMIC DNA]</scope>
    <source>
        <strain evidence="1 2">ATCC 9796</strain>
    </source>
</reference>
<dbReference type="EMBL" id="MAQD01000007">
    <property type="protein sequence ID" value="OBY51114.1"/>
    <property type="molecule type" value="Genomic_DNA"/>
</dbReference>